<reference evidence="11" key="1">
    <citation type="submission" date="2013-04" db="EMBL/GenBank/DDBJ databases">
        <title>The Genome Sequence of Fonticula alba ATCC 38817.</title>
        <authorList>
            <consortium name="The Broad Institute Genomics Platform"/>
            <person name="Russ C."/>
            <person name="Cuomo C."/>
            <person name="Burger G."/>
            <person name="Gray M.W."/>
            <person name="Holland P.W.H."/>
            <person name="King N."/>
            <person name="Lang F.B.F."/>
            <person name="Roger A.J."/>
            <person name="Ruiz-Trillo I."/>
            <person name="Brown M."/>
            <person name="Walker B."/>
            <person name="Young S."/>
            <person name="Zeng Q."/>
            <person name="Gargeya S."/>
            <person name="Fitzgerald M."/>
            <person name="Haas B."/>
            <person name="Abouelleil A."/>
            <person name="Allen A.W."/>
            <person name="Alvarado L."/>
            <person name="Arachchi H.M."/>
            <person name="Berlin A.M."/>
            <person name="Chapman S.B."/>
            <person name="Gainer-Dewar J."/>
            <person name="Goldberg J."/>
            <person name="Griggs A."/>
            <person name="Gujja S."/>
            <person name="Hansen M."/>
            <person name="Howarth C."/>
            <person name="Imamovic A."/>
            <person name="Ireland A."/>
            <person name="Larimer J."/>
            <person name="McCowan C."/>
            <person name="Murphy C."/>
            <person name="Pearson M."/>
            <person name="Poon T.W."/>
            <person name="Priest M."/>
            <person name="Roberts A."/>
            <person name="Saif S."/>
            <person name="Shea T."/>
            <person name="Sisk P."/>
            <person name="Sykes S."/>
            <person name="Wortman J."/>
            <person name="Nusbaum C."/>
            <person name="Birren B."/>
        </authorList>
    </citation>
    <scope>NUCLEOTIDE SEQUENCE [LARGE SCALE GENOMIC DNA]</scope>
    <source>
        <strain evidence="11">ATCC 38817</strain>
    </source>
</reference>
<dbReference type="eggNOG" id="KOG2424">
    <property type="taxonomic scope" value="Eukaryota"/>
</dbReference>
<dbReference type="Gene3D" id="6.10.140.550">
    <property type="match status" value="1"/>
</dbReference>
<comment type="subcellular location">
    <subcellularLocation>
        <location evidence="1">Nucleus</location>
    </subcellularLocation>
</comment>
<feature type="region of interest" description="Disordered" evidence="10">
    <location>
        <begin position="292"/>
        <end position="366"/>
    </location>
</feature>
<sequence>MVLPSGGGGATAAAAAAARPPVAAPGPAMADPPPPNLAAIFNLDAPIEPPLIKPLAEEAPPSAVSTPTATEPGRSVGRGAAHASPYRISKARLTPIRPRVAVICASNQNRSMEAHDVLISHGIPVHSYGTGSRVKLPGPSADKPNVYPFGTPYASIEKELGSKDPKLYKGNGLLPMLERNSRVKRAPERFVDTLMAPYVPAPDEPVQAVQAAKQESTPVVLPDLRLIDRHPGQLASTTTDVRWKDLDFGAVAACSFLAADRDLITCTSLSGLFLENHYGAGNSAPMALVTPVAGESAGPGEIEGEDQQPGDFVGAGTPPGVPPDHSNPDPTLELDFTEPDDSAAPSATTSASASSRNLSRVRLSSRQCQTGPERFDVLITCEARCFEAVRATLTSIDVTLPPAVPGEGSGPSMTEARAAASIVPATWRGPRHGVPVHVINVEIKDNRTEARLGAADILNLVQSIVAGVSGRQEDLDAVIPAVLRRFQKETGRAVLHTICYY</sequence>
<evidence type="ECO:0000256" key="8">
    <source>
        <dbReference type="ARBA" id="ARBA00047761"/>
    </source>
</evidence>
<dbReference type="GeneID" id="20529960"/>
<accession>A0A058Z462</accession>
<evidence type="ECO:0000256" key="1">
    <source>
        <dbReference type="ARBA" id="ARBA00004123"/>
    </source>
</evidence>
<evidence type="ECO:0000256" key="7">
    <source>
        <dbReference type="ARBA" id="ARBA00023242"/>
    </source>
</evidence>
<dbReference type="GO" id="GO:0008420">
    <property type="term" value="F:RNA polymerase II CTD heptapeptide repeat phosphatase activity"/>
    <property type="evidence" value="ECO:0007669"/>
    <property type="project" value="UniProtKB-ARBA"/>
</dbReference>
<comment type="catalytic activity">
    <reaction evidence="8">
        <text>O-phospho-L-seryl-[protein] + H2O = L-seryl-[protein] + phosphate</text>
        <dbReference type="Rhea" id="RHEA:20629"/>
        <dbReference type="Rhea" id="RHEA-COMP:9863"/>
        <dbReference type="Rhea" id="RHEA-COMP:11604"/>
        <dbReference type="ChEBI" id="CHEBI:15377"/>
        <dbReference type="ChEBI" id="CHEBI:29999"/>
        <dbReference type="ChEBI" id="CHEBI:43474"/>
        <dbReference type="ChEBI" id="CHEBI:83421"/>
        <dbReference type="EC" id="3.1.3.16"/>
    </reaction>
</comment>
<keyword evidence="6" id="KW-0904">Protein phosphatase</keyword>
<comment type="catalytic activity">
    <reaction evidence="9">
        <text>O-phospho-L-threonyl-[protein] + H2O = L-threonyl-[protein] + phosphate</text>
        <dbReference type="Rhea" id="RHEA:47004"/>
        <dbReference type="Rhea" id="RHEA-COMP:11060"/>
        <dbReference type="Rhea" id="RHEA-COMP:11605"/>
        <dbReference type="ChEBI" id="CHEBI:15377"/>
        <dbReference type="ChEBI" id="CHEBI:30013"/>
        <dbReference type="ChEBI" id="CHEBI:43474"/>
        <dbReference type="ChEBI" id="CHEBI:61977"/>
        <dbReference type="EC" id="3.1.3.16"/>
    </reaction>
</comment>
<gene>
    <name evidence="11" type="ORF">H696_05235</name>
</gene>
<dbReference type="Pfam" id="PF04722">
    <property type="entry name" value="Ssu72"/>
    <property type="match status" value="2"/>
</dbReference>
<evidence type="ECO:0000256" key="5">
    <source>
        <dbReference type="ARBA" id="ARBA00022801"/>
    </source>
</evidence>
<keyword evidence="7" id="KW-0539">Nucleus</keyword>
<proteinExistence type="inferred from homology"/>
<dbReference type="EMBL" id="KB932209">
    <property type="protein sequence ID" value="KCV68317.1"/>
    <property type="molecule type" value="Genomic_DNA"/>
</dbReference>
<feature type="compositionally biased region" description="Low complexity" evidence="10">
    <location>
        <begin position="342"/>
        <end position="366"/>
    </location>
</feature>
<evidence type="ECO:0000256" key="9">
    <source>
        <dbReference type="ARBA" id="ARBA00048336"/>
    </source>
</evidence>
<dbReference type="AlphaFoldDB" id="A0A058Z462"/>
<dbReference type="OrthoDB" id="57957at2759"/>
<dbReference type="GO" id="GO:0005634">
    <property type="term" value="C:nucleus"/>
    <property type="evidence" value="ECO:0007669"/>
    <property type="project" value="UniProtKB-SubCell"/>
</dbReference>
<evidence type="ECO:0000256" key="6">
    <source>
        <dbReference type="ARBA" id="ARBA00022912"/>
    </source>
</evidence>
<feature type="region of interest" description="Disordered" evidence="10">
    <location>
        <begin position="55"/>
        <end position="84"/>
    </location>
</feature>
<evidence type="ECO:0000256" key="3">
    <source>
        <dbReference type="ARBA" id="ARBA00013081"/>
    </source>
</evidence>
<feature type="compositionally biased region" description="Low complexity" evidence="10">
    <location>
        <begin position="11"/>
        <end position="29"/>
    </location>
</feature>
<keyword evidence="5" id="KW-0378">Hydrolase</keyword>
<dbReference type="STRING" id="691883.A0A058Z462"/>
<dbReference type="FunFam" id="3.40.50.2300:FF:000039">
    <property type="entry name" value="RNA polymerase II subunit A C-terminal domain phosphatase"/>
    <property type="match status" value="1"/>
</dbReference>
<dbReference type="GO" id="GO:0031124">
    <property type="term" value="P:mRNA 3'-end processing"/>
    <property type="evidence" value="ECO:0007669"/>
    <property type="project" value="UniProtKB-ARBA"/>
</dbReference>
<dbReference type="PANTHER" id="PTHR20383">
    <property type="entry name" value="RNA POLYMERASE II SUBUNIT A C-TERMINAL DOMAIN PHOSPHATASE"/>
    <property type="match status" value="1"/>
</dbReference>
<dbReference type="RefSeq" id="XP_009497371.1">
    <property type="nucleotide sequence ID" value="XM_009499096.1"/>
</dbReference>
<name>A0A058Z462_FONAL</name>
<feature type="compositionally biased region" description="Gly residues" evidence="10">
    <location>
        <begin position="1"/>
        <end position="10"/>
    </location>
</feature>
<keyword evidence="12" id="KW-1185">Reference proteome</keyword>
<protein>
    <recommendedName>
        <fullName evidence="3">protein-serine/threonine phosphatase</fullName>
        <ecNumber evidence="3">3.1.3.16</ecNumber>
    </recommendedName>
</protein>
<organism evidence="11">
    <name type="scientific">Fonticula alba</name>
    <name type="common">Slime mold</name>
    <dbReference type="NCBI Taxonomy" id="691883"/>
    <lineage>
        <taxon>Eukaryota</taxon>
        <taxon>Rotosphaerida</taxon>
        <taxon>Fonticulaceae</taxon>
        <taxon>Fonticula</taxon>
    </lineage>
</organism>
<evidence type="ECO:0000313" key="11">
    <source>
        <dbReference type="EMBL" id="KCV68317.1"/>
    </source>
</evidence>
<evidence type="ECO:0000256" key="2">
    <source>
        <dbReference type="ARBA" id="ARBA00008978"/>
    </source>
</evidence>
<evidence type="ECO:0000313" key="12">
    <source>
        <dbReference type="Proteomes" id="UP000030693"/>
    </source>
</evidence>
<evidence type="ECO:0000256" key="10">
    <source>
        <dbReference type="SAM" id="MobiDB-lite"/>
    </source>
</evidence>
<comment type="similarity">
    <text evidence="2">Belongs to the SSU72 phosphatase family.</text>
</comment>
<dbReference type="InterPro" id="IPR006811">
    <property type="entry name" value="RNA_pol_II_suA"/>
</dbReference>
<dbReference type="Proteomes" id="UP000030693">
    <property type="component" value="Unassembled WGS sequence"/>
</dbReference>
<keyword evidence="4" id="KW-0507">mRNA processing</keyword>
<evidence type="ECO:0000256" key="4">
    <source>
        <dbReference type="ARBA" id="ARBA00022664"/>
    </source>
</evidence>
<feature type="region of interest" description="Disordered" evidence="10">
    <location>
        <begin position="1"/>
        <end position="40"/>
    </location>
</feature>
<dbReference type="EC" id="3.1.3.16" evidence="3"/>
<dbReference type="Gene3D" id="3.40.50.2300">
    <property type="match status" value="1"/>
</dbReference>